<dbReference type="Proteomes" id="UP000309215">
    <property type="component" value="Unassembled WGS sequence"/>
</dbReference>
<dbReference type="OrthoDB" id="5523156at2"/>
<keyword evidence="1" id="KW-0732">Signal</keyword>
<keyword evidence="3" id="KW-1185">Reference proteome</keyword>
<evidence type="ECO:0000256" key="1">
    <source>
        <dbReference type="SAM" id="SignalP"/>
    </source>
</evidence>
<feature type="signal peptide" evidence="1">
    <location>
        <begin position="1"/>
        <end position="22"/>
    </location>
</feature>
<reference evidence="2 3" key="1">
    <citation type="submission" date="2019-04" db="EMBL/GenBank/DDBJ databases">
        <authorList>
            <person name="Li Y."/>
            <person name="Wang J."/>
        </authorList>
    </citation>
    <scope>NUCLEOTIDE SEQUENCE [LARGE SCALE GENOMIC DNA]</scope>
    <source>
        <strain evidence="2 3">DSM 14668</strain>
    </source>
</reference>
<dbReference type="RefSeq" id="WP_136930842.1">
    <property type="nucleotide sequence ID" value="NZ_SSMQ01000021.1"/>
</dbReference>
<organism evidence="2 3">
    <name type="scientific">Polyangium fumosum</name>
    <dbReference type="NCBI Taxonomy" id="889272"/>
    <lineage>
        <taxon>Bacteria</taxon>
        <taxon>Pseudomonadati</taxon>
        <taxon>Myxococcota</taxon>
        <taxon>Polyangia</taxon>
        <taxon>Polyangiales</taxon>
        <taxon>Polyangiaceae</taxon>
        <taxon>Polyangium</taxon>
    </lineage>
</organism>
<proteinExistence type="predicted"/>
<comment type="caution">
    <text evidence="2">The sequence shown here is derived from an EMBL/GenBank/DDBJ whole genome shotgun (WGS) entry which is preliminary data.</text>
</comment>
<evidence type="ECO:0000313" key="3">
    <source>
        <dbReference type="Proteomes" id="UP000309215"/>
    </source>
</evidence>
<name>A0A4U1JBK0_9BACT</name>
<accession>A0A4U1JBK0</accession>
<feature type="chain" id="PRO_5021035197" description="Lipoprotein" evidence="1">
    <location>
        <begin position="23"/>
        <end position="139"/>
    </location>
</feature>
<dbReference type="PROSITE" id="PS51257">
    <property type="entry name" value="PROKAR_LIPOPROTEIN"/>
    <property type="match status" value="1"/>
</dbReference>
<dbReference type="AlphaFoldDB" id="A0A4U1JBK0"/>
<sequence length="139" mass="14831">MNARTSILVRALVVLPLPLALAAALVSACAGGLPGSLEDGRFATCESNDDCIARDAGTEAGICWNLRCVQCRYDTDCAAGAYCADNLCKTLDPKPAEEQDPTDANAKTIDECIKACTDKECIDTCNARFPDAKKKRRGR</sequence>
<dbReference type="EMBL" id="SSMQ01000021">
    <property type="protein sequence ID" value="TKD05294.1"/>
    <property type="molecule type" value="Genomic_DNA"/>
</dbReference>
<evidence type="ECO:0000313" key="2">
    <source>
        <dbReference type="EMBL" id="TKD05294.1"/>
    </source>
</evidence>
<evidence type="ECO:0008006" key="4">
    <source>
        <dbReference type="Google" id="ProtNLM"/>
    </source>
</evidence>
<protein>
    <recommendedName>
        <fullName evidence="4">Lipoprotein</fullName>
    </recommendedName>
</protein>
<gene>
    <name evidence="2" type="ORF">E8A74_21075</name>
</gene>